<comment type="caution">
    <text evidence="4">The sequence shown here is derived from an EMBL/GenBank/DDBJ whole genome shotgun (WGS) entry which is preliminary data.</text>
</comment>
<accession>A0AAW4PJE0</accession>
<evidence type="ECO:0000256" key="1">
    <source>
        <dbReference type="PROSITE-ProRule" id="PRU00285"/>
    </source>
</evidence>
<dbReference type="EMBL" id="RKLT01000029">
    <property type="protein sequence ID" value="MBX0297824.1"/>
    <property type="molecule type" value="Genomic_DNA"/>
</dbReference>
<name>A0AAW4PJE0_9EURY</name>
<dbReference type="SUPFAM" id="SSF49764">
    <property type="entry name" value="HSP20-like chaperones"/>
    <property type="match status" value="1"/>
</dbReference>
<dbReference type="Gene3D" id="2.60.40.790">
    <property type="match status" value="1"/>
</dbReference>
<evidence type="ECO:0000313" key="4">
    <source>
        <dbReference type="EMBL" id="MBX0297824.1"/>
    </source>
</evidence>
<dbReference type="AlphaFoldDB" id="A0AAW4PJE0"/>
<keyword evidence="5" id="KW-1185">Reference proteome</keyword>
<proteinExistence type="inferred from homology"/>
<comment type="similarity">
    <text evidence="1 2">Belongs to the small heat shock protein (HSP20) family.</text>
</comment>
<reference evidence="4 5" key="1">
    <citation type="submission" date="2021-06" db="EMBL/GenBank/DDBJ databases">
        <title>Halomicroarcula sp. a new haloarchaeum isolated from saline soil.</title>
        <authorList>
            <person name="Duran-Viseras A."/>
            <person name="Sanchez-Porro C."/>
            <person name="Ventosa A."/>
        </authorList>
    </citation>
    <scope>NUCLEOTIDE SEQUENCE [LARGE SCALE GENOMIC DNA]</scope>
    <source>
        <strain evidence="4 5">F27</strain>
    </source>
</reference>
<feature type="domain" description="SHSP" evidence="3">
    <location>
        <begin position="1"/>
        <end position="113"/>
    </location>
</feature>
<organism evidence="4 5">
    <name type="scientific">Haloarcula nitratireducens</name>
    <dbReference type="NCBI Taxonomy" id="2487749"/>
    <lineage>
        <taxon>Archaea</taxon>
        <taxon>Methanobacteriati</taxon>
        <taxon>Methanobacteriota</taxon>
        <taxon>Stenosarchaea group</taxon>
        <taxon>Halobacteria</taxon>
        <taxon>Halobacteriales</taxon>
        <taxon>Haloarculaceae</taxon>
        <taxon>Haloarcula</taxon>
    </lineage>
</organism>
<dbReference type="Proteomes" id="UP001430455">
    <property type="component" value="Unassembled WGS sequence"/>
</dbReference>
<protein>
    <submittedName>
        <fullName evidence="4">Hsp20/alpha crystallin family protein</fullName>
    </submittedName>
</protein>
<dbReference type="InterPro" id="IPR031107">
    <property type="entry name" value="Small_HSP"/>
</dbReference>
<gene>
    <name evidence="4" type="ORF">EGH23_23435</name>
</gene>
<dbReference type="CDD" id="cd06464">
    <property type="entry name" value="ACD_sHsps-like"/>
    <property type="match status" value="1"/>
</dbReference>
<dbReference type="InterPro" id="IPR002068">
    <property type="entry name" value="A-crystallin/Hsp20_dom"/>
</dbReference>
<evidence type="ECO:0000313" key="5">
    <source>
        <dbReference type="Proteomes" id="UP001430455"/>
    </source>
</evidence>
<sequence length="113" mass="12801">MTDRNSIPSEDLENRDDEFVLTADLPGFEKDDIDVRVTDRTLRLEAENAEETEEEEEGEYVRRERHRASVARSISLPEAVEADDISATFNNGVLTVRLPRSEPVTPGKQIEIS</sequence>
<dbReference type="PANTHER" id="PTHR11527">
    <property type="entry name" value="HEAT-SHOCK PROTEIN 20 FAMILY MEMBER"/>
    <property type="match status" value="1"/>
</dbReference>
<dbReference type="PROSITE" id="PS01031">
    <property type="entry name" value="SHSP"/>
    <property type="match status" value="1"/>
</dbReference>
<evidence type="ECO:0000256" key="2">
    <source>
        <dbReference type="RuleBase" id="RU003616"/>
    </source>
</evidence>
<dbReference type="InterPro" id="IPR008978">
    <property type="entry name" value="HSP20-like_chaperone"/>
</dbReference>
<dbReference type="Pfam" id="PF00011">
    <property type="entry name" value="HSP20"/>
    <property type="match status" value="1"/>
</dbReference>
<evidence type="ECO:0000259" key="3">
    <source>
        <dbReference type="PROSITE" id="PS01031"/>
    </source>
</evidence>